<dbReference type="RefSeq" id="WP_088651133.1">
    <property type="nucleotide sequence ID" value="NZ_AQQR01000007.1"/>
</dbReference>
<keyword evidence="6" id="KW-1185">Reference proteome</keyword>
<proteinExistence type="predicted"/>
<dbReference type="EMBL" id="AQQR01000007">
    <property type="protein sequence ID" value="OWU72285.1"/>
    <property type="molecule type" value="Genomic_DNA"/>
</dbReference>
<evidence type="ECO:0000256" key="2">
    <source>
        <dbReference type="ARBA" id="ARBA00023125"/>
    </source>
</evidence>
<dbReference type="AlphaFoldDB" id="A0A225NFP8"/>
<name>A0A225NFP8_9RHOB</name>
<dbReference type="InterPro" id="IPR016032">
    <property type="entry name" value="Sig_transdc_resp-reg_C-effctor"/>
</dbReference>
<keyword evidence="3" id="KW-0804">Transcription</keyword>
<feature type="domain" description="HTH luxR-type" evidence="4">
    <location>
        <begin position="706"/>
        <end position="771"/>
    </location>
</feature>
<dbReference type="Gene3D" id="1.10.10.10">
    <property type="entry name" value="Winged helix-like DNA-binding domain superfamily/Winged helix DNA-binding domain"/>
    <property type="match status" value="1"/>
</dbReference>
<evidence type="ECO:0000256" key="3">
    <source>
        <dbReference type="ARBA" id="ARBA00023163"/>
    </source>
</evidence>
<dbReference type="PANTHER" id="PTHR44688:SF16">
    <property type="entry name" value="DNA-BINDING TRANSCRIPTIONAL ACTIVATOR DEVR_DOSR"/>
    <property type="match status" value="1"/>
</dbReference>
<dbReference type="SUPFAM" id="SSF46894">
    <property type="entry name" value="C-terminal effector domain of the bipartite response regulators"/>
    <property type="match status" value="1"/>
</dbReference>
<dbReference type="CDD" id="cd06170">
    <property type="entry name" value="LuxR_C_like"/>
    <property type="match status" value="1"/>
</dbReference>
<accession>A0A225NFP8</accession>
<dbReference type="InterPro" id="IPR000792">
    <property type="entry name" value="Tscrpt_reg_LuxR_C"/>
</dbReference>
<keyword evidence="2" id="KW-0238">DNA-binding</keyword>
<dbReference type="GO" id="GO:0003677">
    <property type="term" value="F:DNA binding"/>
    <property type="evidence" value="ECO:0007669"/>
    <property type="project" value="UniProtKB-KW"/>
</dbReference>
<dbReference type="PANTHER" id="PTHR44688">
    <property type="entry name" value="DNA-BINDING TRANSCRIPTIONAL ACTIVATOR DEVR_DOSR"/>
    <property type="match status" value="1"/>
</dbReference>
<sequence length="774" mass="84972">METQGQADSGQAPRILPRTALIAAIRADGHRITLVQAPAGFGKSVLAGQLARAVGAAPVPGRPGAWDGPGWRIRDGVPPETLDGPERLVLLVRPGQVPSGLARARLHGEVGDIPAADLLFARETLPPGAWARSAGWPVLVGAPEVSDADLTAYLVHEVLADLPADRLLAATRGETDDLRARIPPLALADAPLRALLPGAVETALAARLLEDGAAALGWSENVLPPRPRLAARLIRTALAAGDSGTALDLFRRSGGWHLFYALPPRDFAALVDDMPAELRDRDEELALAQMLLGLKAGEVGWVRRRFEERFGGAPGMDVLDLRRGLAPDSPLSLRVQAFRIVLLIYEDIPVSEDMLDTILSVLSRLPLEAHLMRGSCHNALLEIYLRQRRYAELEFSAERSAQAYESANAVLLRFYIGLHRAVMGLLRGQSGAALPELADARAWLDKLEFDSPGDSRIARLVEAAARFEEGEAGPILGFLDADLDAFSGGETWPTLVELAVQFGSQALAEHVSTRAALAYLDRWWARLAMNRQFRVLLDLRKAQVLQNAGRWGEAARALSPIQARIDRVWIESADTEFARLATRDEILLALCWLRQIAYEYPRLPYLGRKLDHMAANPQLTGRQRIALDIWRAHVARQTREPSQMRALLRSVFDIVARDRGLSVLSEEQLFLGEMWRDAGTAAYLSAVGPARLVMRRLEESRFTSGTEAARAHLTRQELKVLMMLTEGASNKIVARQLGITEPTVKFHLKNLYAKLGCNRRAEAVRAARALGWMK</sequence>
<evidence type="ECO:0000259" key="4">
    <source>
        <dbReference type="PROSITE" id="PS50043"/>
    </source>
</evidence>
<dbReference type="SMART" id="SM00421">
    <property type="entry name" value="HTH_LUXR"/>
    <property type="match status" value="1"/>
</dbReference>
<evidence type="ECO:0000256" key="1">
    <source>
        <dbReference type="ARBA" id="ARBA00023015"/>
    </source>
</evidence>
<dbReference type="PRINTS" id="PR00038">
    <property type="entry name" value="HTHLUXR"/>
</dbReference>
<dbReference type="Pfam" id="PF00196">
    <property type="entry name" value="GerE"/>
    <property type="match status" value="1"/>
</dbReference>
<organism evidence="5 6">
    <name type="scientific">Marinibacterium profundimaris</name>
    <dbReference type="NCBI Taxonomy" id="1679460"/>
    <lineage>
        <taxon>Bacteria</taxon>
        <taxon>Pseudomonadati</taxon>
        <taxon>Pseudomonadota</taxon>
        <taxon>Alphaproteobacteria</taxon>
        <taxon>Rhodobacterales</taxon>
        <taxon>Paracoccaceae</taxon>
        <taxon>Marinibacterium</taxon>
    </lineage>
</organism>
<evidence type="ECO:0000313" key="6">
    <source>
        <dbReference type="Proteomes" id="UP000215377"/>
    </source>
</evidence>
<comment type="caution">
    <text evidence="5">The sequence shown here is derived from an EMBL/GenBank/DDBJ whole genome shotgun (WGS) entry which is preliminary data.</text>
</comment>
<reference evidence="5 6" key="1">
    <citation type="submission" date="2013-04" db="EMBL/GenBank/DDBJ databases">
        <title>Oceanicola sp. 22II1-22F33 Genome Sequencing.</title>
        <authorList>
            <person name="Lai Q."/>
            <person name="Li G."/>
            <person name="Shao Z."/>
        </authorList>
    </citation>
    <scope>NUCLEOTIDE SEQUENCE [LARGE SCALE GENOMIC DNA]</scope>
    <source>
        <strain evidence="5 6">22II1-22F33</strain>
    </source>
</reference>
<keyword evidence="1" id="KW-0805">Transcription regulation</keyword>
<dbReference type="Proteomes" id="UP000215377">
    <property type="component" value="Unassembled WGS sequence"/>
</dbReference>
<gene>
    <name evidence="5" type="ORF">ATO3_17235</name>
</gene>
<protein>
    <recommendedName>
        <fullName evidence="4">HTH luxR-type domain-containing protein</fullName>
    </recommendedName>
</protein>
<dbReference type="InterPro" id="IPR036388">
    <property type="entry name" value="WH-like_DNA-bd_sf"/>
</dbReference>
<dbReference type="PROSITE" id="PS50043">
    <property type="entry name" value="HTH_LUXR_2"/>
    <property type="match status" value="1"/>
</dbReference>
<dbReference type="PROSITE" id="PS00622">
    <property type="entry name" value="HTH_LUXR_1"/>
    <property type="match status" value="1"/>
</dbReference>
<evidence type="ECO:0000313" key="5">
    <source>
        <dbReference type="EMBL" id="OWU72285.1"/>
    </source>
</evidence>
<dbReference type="GO" id="GO:0006355">
    <property type="term" value="P:regulation of DNA-templated transcription"/>
    <property type="evidence" value="ECO:0007669"/>
    <property type="project" value="InterPro"/>
</dbReference>